<proteinExistence type="predicted"/>
<dbReference type="AlphaFoldDB" id="A0A8J7PNR4"/>
<comment type="caution">
    <text evidence="2">The sequence shown here is derived from an EMBL/GenBank/DDBJ whole genome shotgun (WGS) entry which is preliminary data.</text>
</comment>
<feature type="compositionally biased region" description="Basic and acidic residues" evidence="1">
    <location>
        <begin position="137"/>
        <end position="150"/>
    </location>
</feature>
<evidence type="ECO:0000313" key="3">
    <source>
        <dbReference type="Proteomes" id="UP000664277"/>
    </source>
</evidence>
<sequence length="483" mass="52416">MESPLDFQNCNDENKQYREEQSNLNLLELMRDNSKNMSPSLSQGLDKLITQERNRLTEDKFDELLLDLERADRATDRGSHHIARQWMQEAREDLRDLRRNLLPELSFSTDDEQDMHRESEEDEETVCVSRERRYRNGRTESETHCIDSHGRRFGGGGGSGPAPAESSGAGGDSGAASCGTGDGAGASCGAGDGSGGGGDGGGGGCGDGGCGGGDGGSGEYYGVGGPSDNYSDSKYETTDNTSVSDSSQPDRSKPTRGTVEQVLQQNNRNANQVFPGENTDHFGWFGGKAGAGVDKPTVPDDKYNYMMAWNMVYPEKGKEADPNARVEMTNFRSYAHTTDGRWVELQNQNQSGIGGGLSCADFRDMYAVFDRPITNENGIASFQSPPDGYNFQPWIGSRGDFSNLNIDGVYISGSVRADRPNSNLVIDQGADWYAHGSGTAVGLENSDGIGTSNWMRLSENWQPLFYTTVSEEELRRNPPPGIG</sequence>
<dbReference type="EMBL" id="JAFLCK010000035">
    <property type="protein sequence ID" value="MBN8662295.1"/>
    <property type="molecule type" value="Genomic_DNA"/>
</dbReference>
<feature type="region of interest" description="Disordered" evidence="1">
    <location>
        <begin position="221"/>
        <end position="258"/>
    </location>
</feature>
<evidence type="ECO:0000313" key="2">
    <source>
        <dbReference type="EMBL" id="MBN8662295.1"/>
    </source>
</evidence>
<gene>
    <name evidence="2" type="ORF">J0M35_18135</name>
</gene>
<organism evidence="2 3">
    <name type="scientific">Candidatus Obscuribacter phosphatis</name>
    <dbReference type="NCBI Taxonomy" id="1906157"/>
    <lineage>
        <taxon>Bacteria</taxon>
        <taxon>Bacillati</taxon>
        <taxon>Candidatus Melainabacteria</taxon>
        <taxon>Candidatus Obscuribacterales</taxon>
        <taxon>Candidatus Obscuribacteraceae</taxon>
        <taxon>Candidatus Obscuribacter</taxon>
    </lineage>
</organism>
<evidence type="ECO:0000256" key="1">
    <source>
        <dbReference type="SAM" id="MobiDB-lite"/>
    </source>
</evidence>
<feature type="region of interest" description="Disordered" evidence="1">
    <location>
        <begin position="105"/>
        <end position="177"/>
    </location>
</feature>
<name>A0A8J7PNR4_9BACT</name>
<feature type="compositionally biased region" description="Polar residues" evidence="1">
    <location>
        <begin position="238"/>
        <end position="247"/>
    </location>
</feature>
<accession>A0A8J7PNR4</accession>
<protein>
    <submittedName>
        <fullName evidence="2">Uncharacterized protein</fullName>
    </submittedName>
</protein>
<reference evidence="2" key="1">
    <citation type="submission" date="2021-02" db="EMBL/GenBank/DDBJ databases">
        <title>Genome-Resolved Metagenomics of a Microbial Community Performing Photosynthetic Biological Nutrient Removal.</title>
        <authorList>
            <person name="Mcdaniel E.A."/>
        </authorList>
    </citation>
    <scope>NUCLEOTIDE SEQUENCE</scope>
    <source>
        <strain evidence="2">UWPOB_OBS1</strain>
    </source>
</reference>
<dbReference type="Proteomes" id="UP000664277">
    <property type="component" value="Unassembled WGS sequence"/>
</dbReference>